<dbReference type="RefSeq" id="WP_124938989.1">
    <property type="nucleotide sequence ID" value="NZ_RJVQ01000013.1"/>
</dbReference>
<dbReference type="EMBL" id="RJVQ01000013">
    <property type="protein sequence ID" value="RQW61401.1"/>
    <property type="molecule type" value="Genomic_DNA"/>
</dbReference>
<dbReference type="OrthoDB" id="5912765at2"/>
<evidence type="ECO:0000259" key="1">
    <source>
        <dbReference type="Pfam" id="PF05170"/>
    </source>
</evidence>
<evidence type="ECO:0000313" key="3">
    <source>
        <dbReference type="Proteomes" id="UP000281112"/>
    </source>
</evidence>
<dbReference type="AlphaFoldDB" id="A0A3N9TBC1"/>
<name>A0A3N9TBC1_9VIBR</name>
<dbReference type="Proteomes" id="UP000281112">
    <property type="component" value="Unassembled WGS sequence"/>
</dbReference>
<reference evidence="2 3" key="1">
    <citation type="submission" date="2018-11" db="EMBL/GenBank/DDBJ databases">
        <title>Vibrio LJC006 sp. nov., isolated from seawater during the bloom of the enteromorpha.</title>
        <authorList>
            <person name="Liang J."/>
        </authorList>
    </citation>
    <scope>NUCLEOTIDE SEQUENCE [LARGE SCALE GENOMIC DNA]</scope>
    <source>
        <strain evidence="2 3">LJC006</strain>
    </source>
</reference>
<proteinExistence type="predicted"/>
<gene>
    <name evidence="2" type="ORF">EES38_20020</name>
</gene>
<sequence>MGTFIYRLLMLVLALLALLAAASVIVLHNPTYLTYSINWLSKNYLSGDIEVSNATYEYPRELKLTGVQLGEDSKVSAITIWLSSSLPSATSPIQLDSILISDIDLSELKPLFKEKLRFFETHQVAVTNASYHSDGVQFNNANIQIKHPTWLENTIIPLGEIQLQTPSLKVNNLELSNVLLDADHLEKDSKVYGLSFEFNSSQISLQAEQLNGGDWEVFAATVNQLNVTPETLKTFETLNNTLPWRVASIKQIDLLHSSLKTQHLEVSDLSLSAKNVTLGLDNIWQQKNMSLSASAEGAIFAEKQWVNPTIKMNVSPERISLDDFSVELLDGYVSLSATATPTSLDINKLHAENIKYFIDSKNNLLSPSIMPFNHIYVENFELRNSQIIQLASKPYWQLSGINGDLTNANILNKNQWGLWSGSLELSANNISYGMLKGTQGILQMHTTQQTWSLDRLFIPLKKGYIAAKGAWNYSPNEQTWNMDLETDSLPLEDLTQYLNLPFSIDGLADVKMHSQGLSGNQNVFNQTLSGDMSIDIRNGTMMIPGESTIITQPFSVSDIHIAAKRGLLSINSNKLQGPGLGEKLAGDLDLASWRKGKLIFSLKSDKCGSTTLNLLDSKNQKIECNVDD</sequence>
<dbReference type="InterPro" id="IPR007844">
    <property type="entry name" value="AsmA"/>
</dbReference>
<feature type="domain" description="AsmA" evidence="1">
    <location>
        <begin position="9"/>
        <end position="569"/>
    </location>
</feature>
<accession>A0A3N9TBC1</accession>
<evidence type="ECO:0000313" key="2">
    <source>
        <dbReference type="EMBL" id="RQW61401.1"/>
    </source>
</evidence>
<keyword evidence="3" id="KW-1185">Reference proteome</keyword>
<dbReference type="Pfam" id="PF05170">
    <property type="entry name" value="AsmA"/>
    <property type="match status" value="1"/>
</dbReference>
<comment type="caution">
    <text evidence="2">The sequence shown here is derived from an EMBL/GenBank/DDBJ whole genome shotgun (WGS) entry which is preliminary data.</text>
</comment>
<protein>
    <submittedName>
        <fullName evidence="2">AsmA family protein</fullName>
    </submittedName>
</protein>
<organism evidence="2 3">
    <name type="scientific">Vibrio viridaestus</name>
    <dbReference type="NCBI Taxonomy" id="2487322"/>
    <lineage>
        <taxon>Bacteria</taxon>
        <taxon>Pseudomonadati</taxon>
        <taxon>Pseudomonadota</taxon>
        <taxon>Gammaproteobacteria</taxon>
        <taxon>Vibrionales</taxon>
        <taxon>Vibrionaceae</taxon>
        <taxon>Vibrio</taxon>
    </lineage>
</organism>